<evidence type="ECO:0000313" key="10">
    <source>
        <dbReference type="Proteomes" id="UP000316213"/>
    </source>
</evidence>
<evidence type="ECO:0000259" key="7">
    <source>
        <dbReference type="Pfam" id="PF00263"/>
    </source>
</evidence>
<dbReference type="PRINTS" id="PR00811">
    <property type="entry name" value="BCTERIALGSPD"/>
</dbReference>
<dbReference type="InterPro" id="IPR004846">
    <property type="entry name" value="T2SS/T3SS_dom"/>
</dbReference>
<feature type="domain" description="Type II/III secretion system secretin-like" evidence="7">
    <location>
        <begin position="456"/>
        <end position="630"/>
    </location>
</feature>
<evidence type="ECO:0000256" key="6">
    <source>
        <dbReference type="SAM" id="MobiDB-lite"/>
    </source>
</evidence>
<dbReference type="OrthoDB" id="9779724at2"/>
<dbReference type="Gene3D" id="3.30.1370.120">
    <property type="match status" value="2"/>
</dbReference>
<name>A0A5C6A4I2_9BACT</name>
<dbReference type="GO" id="GO:0009279">
    <property type="term" value="C:cell outer membrane"/>
    <property type="evidence" value="ECO:0007669"/>
    <property type="project" value="UniProtKB-SubCell"/>
</dbReference>
<organism evidence="9 10">
    <name type="scientific">Neorhodopirellula pilleata</name>
    <dbReference type="NCBI Taxonomy" id="2714738"/>
    <lineage>
        <taxon>Bacteria</taxon>
        <taxon>Pseudomonadati</taxon>
        <taxon>Planctomycetota</taxon>
        <taxon>Planctomycetia</taxon>
        <taxon>Pirellulales</taxon>
        <taxon>Pirellulaceae</taxon>
        <taxon>Neorhodopirellula</taxon>
    </lineage>
</organism>
<feature type="compositionally biased region" description="Low complexity" evidence="6">
    <location>
        <begin position="41"/>
        <end position="55"/>
    </location>
</feature>
<dbReference type="PANTHER" id="PTHR30332">
    <property type="entry name" value="PROBABLE GENERAL SECRETION PATHWAY PROTEIN D"/>
    <property type="match status" value="1"/>
</dbReference>
<dbReference type="EMBL" id="SJPM01000008">
    <property type="protein sequence ID" value="TWT94208.1"/>
    <property type="molecule type" value="Genomic_DNA"/>
</dbReference>
<feature type="region of interest" description="Disordered" evidence="6">
    <location>
        <begin position="36"/>
        <end position="62"/>
    </location>
</feature>
<protein>
    <submittedName>
        <fullName evidence="9">Putative type II secretion system protein D</fullName>
    </submittedName>
</protein>
<dbReference type="Proteomes" id="UP000316213">
    <property type="component" value="Unassembled WGS sequence"/>
</dbReference>
<evidence type="ECO:0000256" key="1">
    <source>
        <dbReference type="ARBA" id="ARBA00004370"/>
    </source>
</evidence>
<dbReference type="InterPro" id="IPR050810">
    <property type="entry name" value="Bact_Secretion_Sys_Channel"/>
</dbReference>
<keyword evidence="2" id="KW-0732">Signal</keyword>
<proteinExistence type="inferred from homology"/>
<dbReference type="GO" id="GO:0015627">
    <property type="term" value="C:type II protein secretion system complex"/>
    <property type="evidence" value="ECO:0007669"/>
    <property type="project" value="TreeGrafter"/>
</dbReference>
<comment type="caution">
    <text evidence="9">The sequence shown here is derived from an EMBL/GenBank/DDBJ whole genome shotgun (WGS) entry which is preliminary data.</text>
</comment>
<dbReference type="Pfam" id="PF03958">
    <property type="entry name" value="Secretin_N"/>
    <property type="match status" value="1"/>
</dbReference>
<dbReference type="PROSITE" id="PS00875">
    <property type="entry name" value="T2SP_D"/>
    <property type="match status" value="1"/>
</dbReference>
<evidence type="ECO:0000256" key="5">
    <source>
        <dbReference type="RuleBase" id="RU004004"/>
    </source>
</evidence>
<comment type="similarity">
    <text evidence="4">Belongs to the bacterial secretin family.</text>
</comment>
<dbReference type="AlphaFoldDB" id="A0A5C6A4I2"/>
<feature type="domain" description="NolW-like" evidence="8">
    <location>
        <begin position="259"/>
        <end position="334"/>
    </location>
</feature>
<dbReference type="GO" id="GO:0009306">
    <property type="term" value="P:protein secretion"/>
    <property type="evidence" value="ECO:0007669"/>
    <property type="project" value="InterPro"/>
</dbReference>
<dbReference type="InterPro" id="IPR038591">
    <property type="entry name" value="NolW-like_sf"/>
</dbReference>
<accession>A0A5C6A4I2</accession>
<evidence type="ECO:0000256" key="4">
    <source>
        <dbReference type="RuleBase" id="RU004003"/>
    </source>
</evidence>
<dbReference type="InterPro" id="IPR005644">
    <property type="entry name" value="NolW-like"/>
</dbReference>
<gene>
    <name evidence="9" type="primary">gspD</name>
    <name evidence="9" type="ORF">Pla100_38180</name>
</gene>
<keyword evidence="3" id="KW-0472">Membrane</keyword>
<dbReference type="Pfam" id="PF00263">
    <property type="entry name" value="Secretin"/>
    <property type="match status" value="1"/>
</dbReference>
<dbReference type="PANTHER" id="PTHR30332:SF24">
    <property type="entry name" value="SECRETIN GSPD-RELATED"/>
    <property type="match status" value="1"/>
</dbReference>
<evidence type="ECO:0000256" key="2">
    <source>
        <dbReference type="ARBA" id="ARBA00022729"/>
    </source>
</evidence>
<evidence type="ECO:0000259" key="8">
    <source>
        <dbReference type="Pfam" id="PF03958"/>
    </source>
</evidence>
<evidence type="ECO:0000256" key="3">
    <source>
        <dbReference type="ARBA" id="ARBA00023136"/>
    </source>
</evidence>
<keyword evidence="5" id="KW-0813">Transport</keyword>
<reference evidence="9 10" key="1">
    <citation type="submission" date="2019-02" db="EMBL/GenBank/DDBJ databases">
        <title>Deep-cultivation of Planctomycetes and their phenomic and genomic characterization uncovers novel biology.</title>
        <authorList>
            <person name="Wiegand S."/>
            <person name="Jogler M."/>
            <person name="Boedeker C."/>
            <person name="Pinto D."/>
            <person name="Vollmers J."/>
            <person name="Rivas-Marin E."/>
            <person name="Kohn T."/>
            <person name="Peeters S.H."/>
            <person name="Heuer A."/>
            <person name="Rast P."/>
            <person name="Oberbeckmann S."/>
            <person name="Bunk B."/>
            <person name="Jeske O."/>
            <person name="Meyerdierks A."/>
            <person name="Storesund J.E."/>
            <person name="Kallscheuer N."/>
            <person name="Luecker S."/>
            <person name="Lage O.M."/>
            <person name="Pohl T."/>
            <person name="Merkel B.J."/>
            <person name="Hornburger P."/>
            <person name="Mueller R.-W."/>
            <person name="Bruemmer F."/>
            <person name="Labrenz M."/>
            <person name="Spormann A.M."/>
            <person name="Op Den Camp H."/>
            <person name="Overmann J."/>
            <person name="Amann R."/>
            <person name="Jetten M.S.M."/>
            <person name="Mascher T."/>
            <person name="Medema M.H."/>
            <person name="Devos D.P."/>
            <person name="Kaster A.-K."/>
            <person name="Ovreas L."/>
            <person name="Rohde M."/>
            <person name="Galperin M.Y."/>
            <person name="Jogler C."/>
        </authorList>
    </citation>
    <scope>NUCLEOTIDE SEQUENCE [LARGE SCALE GENOMIC DNA]</scope>
    <source>
        <strain evidence="9 10">Pla100</strain>
    </source>
</reference>
<keyword evidence="10" id="KW-1185">Reference proteome</keyword>
<comment type="subcellular location">
    <subcellularLocation>
        <location evidence="5">Cell outer membrane</location>
    </subcellularLocation>
    <subcellularLocation>
        <location evidence="1">Membrane</location>
    </subcellularLocation>
</comment>
<dbReference type="InterPro" id="IPR004845">
    <property type="entry name" value="T2SS_GspD_CS"/>
</dbReference>
<sequence length="710" mass="76937">MRSKQTSFYGPKLASTLFAIILIAVPRAHTPAQESVISTDNSLSPNSLSPNSLLPKPVAPEEVPPQQATLFEEVASSDAATGGNGASAVASNVWTFNFNQAPWGAVLQEFARMMDYSLTMQKEPSGQFTYYDSRYYTIQQAIDILNDHLVPQGSILVRKGDRLIVLDTQQPINDQHVPFIPVNQIESLGRSEIAGAAIPVNGMDVRLAMEEVNALISPLGQVRPMSHSGRMLVIDTGTYLKRIRDLLMETGFANSELVTHVHALHHAKADDVAKAINDFLADENNGGTTASNLITRGQPHVTPEATTNSLLVRGNYESVRMLEELIIGLDRSPREVLLQALIVEVALGDTLETGVELGFQDSVLFDRSIVDSIQTINETVTSANGVQTTNQRILSQVSSPGLNFNGPQLGNNAVRPSTIGTQSLSNFGMGRVNGDLGYGGLVLAAGSESVNVLLRALDAKFKINVLSRPQVRTVENVEAFMQVGQQVPVVDGVTVNSVGSANPVIRQDKAGIILRATPRISPDGKVQVVVETEKSAFNLARGTGVPIFTDTTNGRVIEAPVKDITTAQTTVSVQSGETIVLGGMITSSTNVVNRKVPIIGDIPYLGRLFRYDLDRCEKRELLVFLTPIVLNSQEMSDALMQEELTNSAVHCLPQNQLMRWQGIRETIVEPLGTPMEFSLIEDGQALPLSDLEVSRSQAPTSVEWGLLYQD</sequence>
<evidence type="ECO:0000313" key="9">
    <source>
        <dbReference type="EMBL" id="TWT94208.1"/>
    </source>
</evidence>
<dbReference type="InterPro" id="IPR001775">
    <property type="entry name" value="GspD/PilQ"/>
</dbReference>
<dbReference type="RefSeq" id="WP_146579155.1">
    <property type="nucleotide sequence ID" value="NZ_SJPM01000008.1"/>
</dbReference>